<sequence>MAAELGFDMRLDVVLARTGQLVRLESSAVIENKTIAYSLQRKLKTQKERLESKELHMNRLRQKIAQLEEEKQVHSASAAERDEAEAKATIRKLQKKVERLQKELSVCRELNTELKAKLADTRAAGGAGAGGLDRTHAPEPEVPFALLGDTEGS</sequence>
<keyword evidence="4" id="KW-1185">Reference proteome</keyword>
<dbReference type="PANTHER" id="PTHR18863">
    <property type="entry name" value="TSEC-2-RELATED"/>
    <property type="match status" value="1"/>
</dbReference>
<dbReference type="GO" id="GO:0005794">
    <property type="term" value="C:Golgi apparatus"/>
    <property type="evidence" value="ECO:0007669"/>
    <property type="project" value="TreeGrafter"/>
</dbReference>
<feature type="coiled-coil region" evidence="1">
    <location>
        <begin position="43"/>
        <end position="117"/>
    </location>
</feature>
<comment type="caution">
    <text evidence="3">The sequence shown here is derived from an EMBL/GenBank/DDBJ whole genome shotgun (WGS) entry which is preliminary data.</text>
</comment>
<evidence type="ECO:0000256" key="1">
    <source>
        <dbReference type="SAM" id="Coils"/>
    </source>
</evidence>
<evidence type="ECO:0000313" key="4">
    <source>
        <dbReference type="Proteomes" id="UP001159641"/>
    </source>
</evidence>
<accession>A0AB34HZZ1</accession>
<evidence type="ECO:0000256" key="2">
    <source>
        <dbReference type="SAM" id="MobiDB-lite"/>
    </source>
</evidence>
<dbReference type="GO" id="GO:0008017">
    <property type="term" value="F:microtubule binding"/>
    <property type="evidence" value="ECO:0007669"/>
    <property type="project" value="TreeGrafter"/>
</dbReference>
<evidence type="ECO:0008006" key="5">
    <source>
        <dbReference type="Google" id="ProtNLM"/>
    </source>
</evidence>
<proteinExistence type="predicted"/>
<dbReference type="EMBL" id="JAIQCJ010000254">
    <property type="protein sequence ID" value="KAJ8797236.1"/>
    <property type="molecule type" value="Genomic_DNA"/>
</dbReference>
<dbReference type="InterPro" id="IPR039139">
    <property type="entry name" value="CCDC170-like"/>
</dbReference>
<reference evidence="3 4" key="1">
    <citation type="submission" date="2022-11" db="EMBL/GenBank/DDBJ databases">
        <title>Whole genome sequence of Eschrichtius robustus ER-17-0199.</title>
        <authorList>
            <person name="Bruniche-Olsen A."/>
            <person name="Black A.N."/>
            <person name="Fields C.J."/>
            <person name="Walden K."/>
            <person name="Dewoody J.A."/>
        </authorList>
    </citation>
    <scope>NUCLEOTIDE SEQUENCE [LARGE SCALE GENOMIC DNA]</scope>
    <source>
        <strain evidence="3">ER-17-0199</strain>
        <tissue evidence="3">Blubber</tissue>
    </source>
</reference>
<dbReference type="GO" id="GO:0000226">
    <property type="term" value="P:microtubule cytoskeleton organization"/>
    <property type="evidence" value="ECO:0007669"/>
    <property type="project" value="TreeGrafter"/>
</dbReference>
<dbReference type="Proteomes" id="UP001159641">
    <property type="component" value="Unassembled WGS sequence"/>
</dbReference>
<dbReference type="PANTHER" id="PTHR18863:SF4">
    <property type="entry name" value="COILED-COIL DOMAIN-CONTAINING PROTEIN 170"/>
    <property type="match status" value="1"/>
</dbReference>
<gene>
    <name evidence="3" type="ORF">J1605_017464</name>
</gene>
<name>A0AB34HZZ1_ESCRO</name>
<protein>
    <recommendedName>
        <fullName evidence="5">Coiled-coil domain-containing protein</fullName>
    </recommendedName>
</protein>
<dbReference type="AlphaFoldDB" id="A0AB34HZZ1"/>
<keyword evidence="1" id="KW-0175">Coiled coil</keyword>
<evidence type="ECO:0000313" key="3">
    <source>
        <dbReference type="EMBL" id="KAJ8797236.1"/>
    </source>
</evidence>
<organism evidence="3 4">
    <name type="scientific">Eschrichtius robustus</name>
    <name type="common">California gray whale</name>
    <name type="synonym">Eschrichtius gibbosus</name>
    <dbReference type="NCBI Taxonomy" id="9764"/>
    <lineage>
        <taxon>Eukaryota</taxon>
        <taxon>Metazoa</taxon>
        <taxon>Chordata</taxon>
        <taxon>Craniata</taxon>
        <taxon>Vertebrata</taxon>
        <taxon>Euteleostomi</taxon>
        <taxon>Mammalia</taxon>
        <taxon>Eutheria</taxon>
        <taxon>Laurasiatheria</taxon>
        <taxon>Artiodactyla</taxon>
        <taxon>Whippomorpha</taxon>
        <taxon>Cetacea</taxon>
        <taxon>Mysticeti</taxon>
        <taxon>Eschrichtiidae</taxon>
        <taxon>Eschrichtius</taxon>
    </lineage>
</organism>
<feature type="region of interest" description="Disordered" evidence="2">
    <location>
        <begin position="122"/>
        <end position="153"/>
    </location>
</feature>